<reference evidence="1" key="1">
    <citation type="submission" date="2019-10" db="EMBL/GenBank/DDBJ databases">
        <title>Muricauda hadale sp. nov., a piezophilic bacterium isolated from hadopelagic water of the Mariana Trench.</title>
        <authorList>
            <person name="Wei Y."/>
        </authorList>
    </citation>
    <scope>NUCLEOTIDE SEQUENCE [LARGE SCALE GENOMIC DNA]</scope>
    <source>
        <strain evidence="1">MT-229</strain>
    </source>
</reference>
<dbReference type="RefSeq" id="WP_151889030.1">
    <property type="nucleotide sequence ID" value="NZ_VNIK02000001.1"/>
</dbReference>
<proteinExistence type="predicted"/>
<sequence>MNNLIRSILLLLILGGTLFCYRDESPKKIQLEGNRTTAPEQAFNQRTLFGIDQKRIFRLEQSANDDRSL</sequence>
<evidence type="ECO:0000313" key="2">
    <source>
        <dbReference type="Proteomes" id="UP000319204"/>
    </source>
</evidence>
<dbReference type="Proteomes" id="UP000319204">
    <property type="component" value="Unassembled WGS sequence"/>
</dbReference>
<keyword evidence="2" id="KW-1185">Reference proteome</keyword>
<dbReference type="AlphaFoldDB" id="A0A5N5IUH8"/>
<protein>
    <submittedName>
        <fullName evidence="1">Uncharacterized protein</fullName>
    </submittedName>
</protein>
<organism evidence="1 2">
    <name type="scientific">Flagellimonas hadalis</name>
    <dbReference type="NCBI Taxonomy" id="2597517"/>
    <lineage>
        <taxon>Bacteria</taxon>
        <taxon>Pseudomonadati</taxon>
        <taxon>Bacteroidota</taxon>
        <taxon>Flavobacteriia</taxon>
        <taxon>Flavobacteriales</taxon>
        <taxon>Flavobacteriaceae</taxon>
        <taxon>Flagellimonas</taxon>
    </lineage>
</organism>
<name>A0A5N5IUH8_9FLAO</name>
<gene>
    <name evidence="1" type="ORF">FOT42_002730</name>
</gene>
<evidence type="ECO:0000313" key="1">
    <source>
        <dbReference type="EMBL" id="KAB5491884.1"/>
    </source>
</evidence>
<accession>A0A5N5IUH8</accession>
<comment type="caution">
    <text evidence="1">The sequence shown here is derived from an EMBL/GenBank/DDBJ whole genome shotgun (WGS) entry which is preliminary data.</text>
</comment>
<dbReference type="EMBL" id="VNIK02000001">
    <property type="protein sequence ID" value="KAB5491884.1"/>
    <property type="molecule type" value="Genomic_DNA"/>
</dbReference>